<gene>
    <name evidence="5" type="ORF">QE417_000214</name>
</gene>
<evidence type="ECO:0000256" key="2">
    <source>
        <dbReference type="ARBA" id="ARBA00023172"/>
    </source>
</evidence>
<dbReference type="Gene3D" id="1.10.150.130">
    <property type="match status" value="1"/>
</dbReference>
<keyword evidence="3" id="KW-0175">Coiled coil</keyword>
<reference evidence="6" key="1">
    <citation type="submission" date="2023-07" db="EMBL/GenBank/DDBJ databases">
        <title>Functional and genomic diversity of the sorghum phyllosphere microbiome.</title>
        <authorList>
            <person name="Shade A."/>
        </authorList>
    </citation>
    <scope>NUCLEOTIDE SEQUENCE [LARGE SCALE GENOMIC DNA]</scope>
    <source>
        <strain evidence="6">SORGH_AS_0422</strain>
    </source>
</reference>
<evidence type="ECO:0000313" key="6">
    <source>
        <dbReference type="Proteomes" id="UP001258315"/>
    </source>
</evidence>
<feature type="domain" description="Phage integrase SAM-like" evidence="4">
    <location>
        <begin position="98"/>
        <end position="199"/>
    </location>
</feature>
<dbReference type="RefSeq" id="WP_311946958.1">
    <property type="nucleotide sequence ID" value="NZ_JAVLVU010000001.1"/>
</dbReference>
<dbReference type="InterPro" id="IPR025269">
    <property type="entry name" value="SAM-like_dom"/>
</dbReference>
<dbReference type="SUPFAM" id="SSF56349">
    <property type="entry name" value="DNA breaking-rejoining enzymes"/>
    <property type="match status" value="1"/>
</dbReference>
<feature type="coiled-coil region" evidence="3">
    <location>
        <begin position="57"/>
        <end position="84"/>
    </location>
</feature>
<sequence>MATVAAVVYEHHKKNDGTFNVKIRVYHKSQKKYIDTTHFVSRRQLDAEFNIKDKYLIRVIEETLEEYRVEITRLKSKIDFLTCEALRDYLQNLNSDIDFIKFSQEHINRLIEEKREPYSKCFRVVRNSLIDYFKRTSVSITEITSTMLYGYERFLKSERTHKRINQLGKEVTTTEKGLTESGLHNHMRDLRTLFNAARDLYNDDDLGIYRIKHYPFKKYKIGSAPLTESRDNTIEEVKTIMECEPEPGSRAELAKDLYMLSFFMCGMNAVDLYNSETKWIKNGRLEYNRAKTKGRRKDRAFISIKIIDEALPLLNKYIGKLASRYCNYEGLDTALSDGMKKLRELTGIPDITLYWARHTFATLARNECRMSKDDVGQALNHIDNGHRTTDIYIAKDWRIVDAVQENVVDLLRALIFTAQISKIDPNEQRGAMRVIYG</sequence>
<dbReference type="InterPro" id="IPR013762">
    <property type="entry name" value="Integrase-like_cat_sf"/>
</dbReference>
<comment type="caution">
    <text evidence="5">The sequence shown here is derived from an EMBL/GenBank/DDBJ whole genome shotgun (WGS) entry which is preliminary data.</text>
</comment>
<name>A0ABU3GN09_9SPHI</name>
<dbReference type="Proteomes" id="UP001258315">
    <property type="component" value="Unassembled WGS sequence"/>
</dbReference>
<dbReference type="InterPro" id="IPR010998">
    <property type="entry name" value="Integrase_recombinase_N"/>
</dbReference>
<protein>
    <submittedName>
        <fullName evidence="5">Integrase</fullName>
    </submittedName>
</protein>
<evidence type="ECO:0000256" key="3">
    <source>
        <dbReference type="SAM" id="Coils"/>
    </source>
</evidence>
<evidence type="ECO:0000259" key="4">
    <source>
        <dbReference type="Pfam" id="PF13102"/>
    </source>
</evidence>
<keyword evidence="1" id="KW-0238">DNA-binding</keyword>
<organism evidence="5 6">
    <name type="scientific">Mucilaginibacter terrae</name>
    <dbReference type="NCBI Taxonomy" id="1955052"/>
    <lineage>
        <taxon>Bacteria</taxon>
        <taxon>Pseudomonadati</taxon>
        <taxon>Bacteroidota</taxon>
        <taxon>Sphingobacteriia</taxon>
        <taxon>Sphingobacteriales</taxon>
        <taxon>Sphingobacteriaceae</taxon>
        <taxon>Mucilaginibacter</taxon>
    </lineage>
</organism>
<evidence type="ECO:0000256" key="1">
    <source>
        <dbReference type="ARBA" id="ARBA00023125"/>
    </source>
</evidence>
<proteinExistence type="predicted"/>
<dbReference type="Gene3D" id="1.10.443.10">
    <property type="entry name" value="Intergrase catalytic core"/>
    <property type="match status" value="1"/>
</dbReference>
<dbReference type="InterPro" id="IPR011010">
    <property type="entry name" value="DNA_brk_join_enz"/>
</dbReference>
<keyword evidence="2" id="KW-0233">DNA recombination</keyword>
<dbReference type="Pfam" id="PF13102">
    <property type="entry name" value="Phage_int_SAM_5"/>
    <property type="match status" value="1"/>
</dbReference>
<evidence type="ECO:0000313" key="5">
    <source>
        <dbReference type="EMBL" id="MDT3401142.1"/>
    </source>
</evidence>
<keyword evidence="6" id="KW-1185">Reference proteome</keyword>
<accession>A0ABU3GN09</accession>
<dbReference type="EMBL" id="JAVLVU010000001">
    <property type="protein sequence ID" value="MDT3401142.1"/>
    <property type="molecule type" value="Genomic_DNA"/>
</dbReference>